<gene>
    <name evidence="2" type="ORF">AKO1_005860</name>
</gene>
<dbReference type="InterPro" id="IPR002156">
    <property type="entry name" value="RNaseH_domain"/>
</dbReference>
<accession>A0AAW2YIZ0</accession>
<organism evidence="2 3">
    <name type="scientific">Acrasis kona</name>
    <dbReference type="NCBI Taxonomy" id="1008807"/>
    <lineage>
        <taxon>Eukaryota</taxon>
        <taxon>Discoba</taxon>
        <taxon>Heterolobosea</taxon>
        <taxon>Tetramitia</taxon>
        <taxon>Eutetramitia</taxon>
        <taxon>Acrasidae</taxon>
        <taxon>Acrasis</taxon>
    </lineage>
</organism>
<dbReference type="PROSITE" id="PS50879">
    <property type="entry name" value="RNASE_H_1"/>
    <property type="match status" value="1"/>
</dbReference>
<protein>
    <recommendedName>
        <fullName evidence="1">RNase H type-1 domain-containing protein</fullName>
    </recommendedName>
</protein>
<evidence type="ECO:0000259" key="1">
    <source>
        <dbReference type="PROSITE" id="PS50879"/>
    </source>
</evidence>
<dbReference type="SUPFAM" id="SSF53098">
    <property type="entry name" value="Ribonuclease H-like"/>
    <property type="match status" value="1"/>
</dbReference>
<keyword evidence="3" id="KW-1185">Reference proteome</keyword>
<dbReference type="Proteomes" id="UP001431209">
    <property type="component" value="Unassembled WGS sequence"/>
</dbReference>
<comment type="caution">
    <text evidence="2">The sequence shown here is derived from an EMBL/GenBank/DDBJ whole genome shotgun (WGS) entry which is preliminary data.</text>
</comment>
<dbReference type="Pfam" id="PF00075">
    <property type="entry name" value="RNase_H"/>
    <property type="match status" value="1"/>
</dbReference>
<name>A0AAW2YIZ0_9EUKA</name>
<dbReference type="GO" id="GO:0003676">
    <property type="term" value="F:nucleic acid binding"/>
    <property type="evidence" value="ECO:0007669"/>
    <property type="project" value="InterPro"/>
</dbReference>
<feature type="domain" description="RNase H type-1" evidence="1">
    <location>
        <begin position="136"/>
        <end position="270"/>
    </location>
</feature>
<dbReference type="InterPro" id="IPR012337">
    <property type="entry name" value="RNaseH-like_sf"/>
</dbReference>
<dbReference type="InterPro" id="IPR036397">
    <property type="entry name" value="RNaseH_sf"/>
</dbReference>
<dbReference type="GO" id="GO:0004523">
    <property type="term" value="F:RNA-DNA hybrid ribonuclease activity"/>
    <property type="evidence" value="ECO:0007669"/>
    <property type="project" value="InterPro"/>
</dbReference>
<dbReference type="Gene3D" id="3.30.420.10">
    <property type="entry name" value="Ribonuclease H-like superfamily/Ribonuclease H"/>
    <property type="match status" value="1"/>
</dbReference>
<dbReference type="AlphaFoldDB" id="A0AAW2YIZ0"/>
<proteinExistence type="predicted"/>
<sequence>MQRVLVKSLINSKIRHTSQIEPIDGELLDDLAGSISKLVKKTNPLQYNMSNEYIFIDQDKGGLGFEHPRYTSLISFVETFMSLINNSDDTCKSINRQAWTECNWKSLKETLETLDLQLFDLKNQYVPEATFPDARISDGSSVWTDGSYYRSNGRTGGGIVIDFKGETNTHAIRLQPHHDNAWAEMYTALVAILMTEENASITINTDYKNLVDYMNNGGNLKKKIQYHQLTDSIQKVMELHKIKVKWNHVESHCGIALNELADKTAKEGAQSENFTCVDSLILKYCSDKWFLINKDNIWPDTRGITRAHIQKVLIDRWENKTQMRNLSMYSGNVRARNKWRIEKMTWRCGDMFTISKQK</sequence>
<evidence type="ECO:0000313" key="3">
    <source>
        <dbReference type="Proteomes" id="UP001431209"/>
    </source>
</evidence>
<evidence type="ECO:0000313" key="2">
    <source>
        <dbReference type="EMBL" id="KAL0477237.1"/>
    </source>
</evidence>
<dbReference type="EMBL" id="JAOPGA020000155">
    <property type="protein sequence ID" value="KAL0477237.1"/>
    <property type="molecule type" value="Genomic_DNA"/>
</dbReference>
<reference evidence="2 3" key="1">
    <citation type="submission" date="2024-03" db="EMBL/GenBank/DDBJ databases">
        <title>The Acrasis kona genome and developmental transcriptomes reveal deep origins of eukaryotic multicellular pathways.</title>
        <authorList>
            <person name="Sheikh S."/>
            <person name="Fu C.-J."/>
            <person name="Brown M.W."/>
            <person name="Baldauf S.L."/>
        </authorList>
    </citation>
    <scope>NUCLEOTIDE SEQUENCE [LARGE SCALE GENOMIC DNA]</scope>
    <source>
        <strain evidence="2 3">ATCC MYA-3509</strain>
    </source>
</reference>